<evidence type="ECO:0000313" key="3">
    <source>
        <dbReference type="Proteomes" id="UP000588098"/>
    </source>
</evidence>
<evidence type="ECO:0000259" key="1">
    <source>
        <dbReference type="Pfam" id="PF04149"/>
    </source>
</evidence>
<proteinExistence type="predicted"/>
<accession>A0A7W9V0D9</accession>
<dbReference type="Pfam" id="PF04149">
    <property type="entry name" value="DUF397"/>
    <property type="match status" value="1"/>
</dbReference>
<sequence length="67" mass="7174">MPNMELKWQKSSFSGAGGHDCVEIAKLGDRLAIRESDAPEIVMATSRSKFGALVRHVQAGALDNFAG</sequence>
<dbReference type="RefSeq" id="WP_184575530.1">
    <property type="nucleotide sequence ID" value="NZ_JACHJL010000014.1"/>
</dbReference>
<dbReference type="Proteomes" id="UP000588098">
    <property type="component" value="Unassembled WGS sequence"/>
</dbReference>
<organism evidence="2 3">
    <name type="scientific">Streptomyces zagrosensis</name>
    <dbReference type="NCBI Taxonomy" id="1042984"/>
    <lineage>
        <taxon>Bacteria</taxon>
        <taxon>Bacillati</taxon>
        <taxon>Actinomycetota</taxon>
        <taxon>Actinomycetes</taxon>
        <taxon>Kitasatosporales</taxon>
        <taxon>Streptomycetaceae</taxon>
        <taxon>Streptomyces</taxon>
    </lineage>
</organism>
<dbReference type="InterPro" id="IPR007278">
    <property type="entry name" value="DUF397"/>
</dbReference>
<name>A0A7W9V0D9_9ACTN</name>
<dbReference type="AlphaFoldDB" id="A0A7W9V0D9"/>
<gene>
    <name evidence="2" type="ORF">FHS42_005142</name>
</gene>
<comment type="caution">
    <text evidence="2">The sequence shown here is derived from an EMBL/GenBank/DDBJ whole genome shotgun (WGS) entry which is preliminary data.</text>
</comment>
<keyword evidence="3" id="KW-1185">Reference proteome</keyword>
<protein>
    <recommendedName>
        <fullName evidence="1">DUF397 domain-containing protein</fullName>
    </recommendedName>
</protein>
<evidence type="ECO:0000313" key="2">
    <source>
        <dbReference type="EMBL" id="MBB5938058.1"/>
    </source>
</evidence>
<reference evidence="2 3" key="1">
    <citation type="submission" date="2020-08" db="EMBL/GenBank/DDBJ databases">
        <title>Genomic Encyclopedia of Type Strains, Phase III (KMG-III): the genomes of soil and plant-associated and newly described type strains.</title>
        <authorList>
            <person name="Whitman W."/>
        </authorList>
    </citation>
    <scope>NUCLEOTIDE SEQUENCE [LARGE SCALE GENOMIC DNA]</scope>
    <source>
        <strain evidence="2 3">CECT 8305</strain>
    </source>
</reference>
<dbReference type="EMBL" id="JACHJL010000014">
    <property type="protein sequence ID" value="MBB5938058.1"/>
    <property type="molecule type" value="Genomic_DNA"/>
</dbReference>
<feature type="domain" description="DUF397" evidence="1">
    <location>
        <begin position="6"/>
        <end position="57"/>
    </location>
</feature>